<sequence length="55" mass="6216">MNHWTAKVIIAAIAGITMAFIFWHATLVGIERTKTCRVQPQLCDTHLSPRVELPE</sequence>
<proteinExistence type="predicted"/>
<keyword evidence="1" id="KW-1133">Transmembrane helix</keyword>
<organism evidence="2">
    <name type="scientific">marine sediment metagenome</name>
    <dbReference type="NCBI Taxonomy" id="412755"/>
    <lineage>
        <taxon>unclassified sequences</taxon>
        <taxon>metagenomes</taxon>
        <taxon>ecological metagenomes</taxon>
    </lineage>
</organism>
<feature type="transmembrane region" description="Helical" evidence="1">
    <location>
        <begin position="6"/>
        <end position="30"/>
    </location>
</feature>
<protein>
    <submittedName>
        <fullName evidence="2">Uncharacterized protein</fullName>
    </submittedName>
</protein>
<keyword evidence="1" id="KW-0472">Membrane</keyword>
<comment type="caution">
    <text evidence="2">The sequence shown here is derived from an EMBL/GenBank/DDBJ whole genome shotgun (WGS) entry which is preliminary data.</text>
</comment>
<accession>A0A0F9MQE5</accession>
<gene>
    <name evidence="2" type="ORF">LCGC14_1062000</name>
</gene>
<evidence type="ECO:0000313" key="2">
    <source>
        <dbReference type="EMBL" id="KKN07914.1"/>
    </source>
</evidence>
<reference evidence="2" key="1">
    <citation type="journal article" date="2015" name="Nature">
        <title>Complex archaea that bridge the gap between prokaryotes and eukaryotes.</title>
        <authorList>
            <person name="Spang A."/>
            <person name="Saw J.H."/>
            <person name="Jorgensen S.L."/>
            <person name="Zaremba-Niedzwiedzka K."/>
            <person name="Martijn J."/>
            <person name="Lind A.E."/>
            <person name="van Eijk R."/>
            <person name="Schleper C."/>
            <person name="Guy L."/>
            <person name="Ettema T.J."/>
        </authorList>
    </citation>
    <scope>NUCLEOTIDE SEQUENCE</scope>
</reference>
<evidence type="ECO:0000256" key="1">
    <source>
        <dbReference type="SAM" id="Phobius"/>
    </source>
</evidence>
<dbReference type="EMBL" id="LAZR01004515">
    <property type="protein sequence ID" value="KKN07914.1"/>
    <property type="molecule type" value="Genomic_DNA"/>
</dbReference>
<keyword evidence="1" id="KW-0812">Transmembrane</keyword>
<dbReference type="AlphaFoldDB" id="A0A0F9MQE5"/>
<name>A0A0F9MQE5_9ZZZZ</name>